<evidence type="ECO:0000313" key="1">
    <source>
        <dbReference type="EMBL" id="GFY20824.1"/>
    </source>
</evidence>
<organism evidence="1 2">
    <name type="scientific">Trichonephila clavipes</name>
    <name type="common">Golden silk orbweaver</name>
    <name type="synonym">Nephila clavipes</name>
    <dbReference type="NCBI Taxonomy" id="2585209"/>
    <lineage>
        <taxon>Eukaryota</taxon>
        <taxon>Metazoa</taxon>
        <taxon>Ecdysozoa</taxon>
        <taxon>Arthropoda</taxon>
        <taxon>Chelicerata</taxon>
        <taxon>Arachnida</taxon>
        <taxon>Araneae</taxon>
        <taxon>Araneomorphae</taxon>
        <taxon>Entelegynae</taxon>
        <taxon>Araneoidea</taxon>
        <taxon>Nephilidae</taxon>
        <taxon>Trichonephila</taxon>
    </lineage>
</organism>
<comment type="caution">
    <text evidence="1">The sequence shown here is derived from an EMBL/GenBank/DDBJ whole genome shotgun (WGS) entry which is preliminary data.</text>
</comment>
<gene>
    <name evidence="1" type="ORF">TNCV_1120581</name>
</gene>
<dbReference type="EMBL" id="BMAU01021356">
    <property type="protein sequence ID" value="GFY20824.1"/>
    <property type="molecule type" value="Genomic_DNA"/>
</dbReference>
<proteinExistence type="predicted"/>
<evidence type="ECO:0000313" key="2">
    <source>
        <dbReference type="Proteomes" id="UP000887159"/>
    </source>
</evidence>
<dbReference type="AlphaFoldDB" id="A0A8X6VNX8"/>
<sequence length="87" mass="9783">MHQATRMTPELAPHFFKLSRRRNCITLVLHTWGCGGPMVKVSDPGRHVMSSSPVPLKTRRAVERCTLNLSRGQTSSCWCGMVGMRGW</sequence>
<dbReference type="Proteomes" id="UP000887159">
    <property type="component" value="Unassembled WGS sequence"/>
</dbReference>
<protein>
    <submittedName>
        <fullName evidence="1">Uncharacterized protein</fullName>
    </submittedName>
</protein>
<accession>A0A8X6VNX8</accession>
<reference evidence="1" key="1">
    <citation type="submission" date="2020-08" db="EMBL/GenBank/DDBJ databases">
        <title>Multicomponent nature underlies the extraordinary mechanical properties of spider dragline silk.</title>
        <authorList>
            <person name="Kono N."/>
            <person name="Nakamura H."/>
            <person name="Mori M."/>
            <person name="Yoshida Y."/>
            <person name="Ohtoshi R."/>
            <person name="Malay A.D."/>
            <person name="Moran D.A.P."/>
            <person name="Tomita M."/>
            <person name="Numata K."/>
            <person name="Arakawa K."/>
        </authorList>
    </citation>
    <scope>NUCLEOTIDE SEQUENCE</scope>
</reference>
<keyword evidence="2" id="KW-1185">Reference proteome</keyword>
<name>A0A8X6VNX8_TRICX</name>